<dbReference type="Proteomes" id="UP001652628">
    <property type="component" value="Chromosome 2L"/>
</dbReference>
<dbReference type="GO" id="GO:0005886">
    <property type="term" value="C:plasma membrane"/>
    <property type="evidence" value="ECO:0007669"/>
    <property type="project" value="TreeGrafter"/>
</dbReference>
<dbReference type="Pfam" id="PF13306">
    <property type="entry name" value="LRR_5"/>
    <property type="match status" value="1"/>
</dbReference>
<feature type="transmembrane region" description="Helical" evidence="3">
    <location>
        <begin position="438"/>
        <end position="460"/>
    </location>
</feature>
<protein>
    <submittedName>
        <fullName evidence="6">Lumican</fullName>
    </submittedName>
</protein>
<dbReference type="PANTHER" id="PTHR45712">
    <property type="entry name" value="AGAP008170-PA"/>
    <property type="match status" value="1"/>
</dbReference>
<organism evidence="5 6">
    <name type="scientific">Drosophila suzukii</name>
    <name type="common">Spotted-wing drosophila fruit fly</name>
    <dbReference type="NCBI Taxonomy" id="28584"/>
    <lineage>
        <taxon>Eukaryota</taxon>
        <taxon>Metazoa</taxon>
        <taxon>Ecdysozoa</taxon>
        <taxon>Arthropoda</taxon>
        <taxon>Hexapoda</taxon>
        <taxon>Insecta</taxon>
        <taxon>Pterygota</taxon>
        <taxon>Neoptera</taxon>
        <taxon>Endopterygota</taxon>
        <taxon>Diptera</taxon>
        <taxon>Brachycera</taxon>
        <taxon>Muscomorpha</taxon>
        <taxon>Ephydroidea</taxon>
        <taxon>Drosophilidae</taxon>
        <taxon>Drosophila</taxon>
        <taxon>Sophophora</taxon>
    </lineage>
</organism>
<keyword evidence="1" id="KW-0433">Leucine-rich repeat</keyword>
<evidence type="ECO:0000256" key="3">
    <source>
        <dbReference type="SAM" id="Phobius"/>
    </source>
</evidence>
<keyword evidence="4" id="KW-0732">Signal</keyword>
<dbReference type="Pfam" id="PF13855">
    <property type="entry name" value="LRR_8"/>
    <property type="match status" value="2"/>
</dbReference>
<dbReference type="SMART" id="SM00369">
    <property type="entry name" value="LRR_TYP"/>
    <property type="match status" value="6"/>
</dbReference>
<dbReference type="InterPro" id="IPR001611">
    <property type="entry name" value="Leu-rich_rpt"/>
</dbReference>
<dbReference type="InterPro" id="IPR032675">
    <property type="entry name" value="LRR_dom_sf"/>
</dbReference>
<reference evidence="5" key="1">
    <citation type="submission" date="2025-05" db="UniProtKB">
        <authorList>
            <consortium name="RefSeq"/>
        </authorList>
    </citation>
    <scope>NUCLEOTIDE SEQUENCE [LARGE SCALE GENOMIC DNA]</scope>
</reference>
<name>A0AB39Z184_DROSZ</name>
<evidence type="ECO:0000256" key="4">
    <source>
        <dbReference type="SAM" id="SignalP"/>
    </source>
</evidence>
<sequence length="492" mass="55277">MNRTKSVFLAIAILCIVVSQVNCQSNDDTTTKPEKPKEKISVKDSKLCSKCHCNLETYLLDCSEKLQDLLSAEEWEVLINGDVVFKTINLEHNNITSIPILPKYDVENLYLANNQIDSITEGAFQNLTELTTLDLSHNRITSKVLVPDVFKGPYSEHDFSALEKLKTLNLGYNDLHTLDADLFEHIPNIEELVLCSNAFHVIDRLSETAISGLSSLKTLDVSYMEIDDLPETILHGPRDLETLIAAGNLFHQLPKALSRATNLTSLVLNQNPIDSLIEDNVFPPLTKLTHLSMTFMTKLYKIGPGAFSELQGLTELILSDNKLLNEIDEEALSKNVTLGPYLDYPPLEKVYLNNCNLTSLPKNLLVRWDKLKALDLRYNPWNCDDSNDYLINVLIEQVNKTTPILAKNVQCATPTTLKDVEVVRVANEHLMESSSGSIIWVGLLVILLIAVPTIAGAYVMKRRNCFGVFRRNDSVARSALYNRTSFNEDFHI</sequence>
<dbReference type="PRINTS" id="PR00019">
    <property type="entry name" value="LEURICHRPT"/>
</dbReference>
<dbReference type="PANTHER" id="PTHR45712:SF22">
    <property type="entry name" value="INSULIN-LIKE GROWTH FACTOR-BINDING PROTEIN COMPLEX ACID LABILE SUBUNIT"/>
    <property type="match status" value="1"/>
</dbReference>
<dbReference type="AlphaFoldDB" id="A0AB39Z184"/>
<keyword evidence="5" id="KW-1185">Reference proteome</keyword>
<accession>A0AB39Z184</accession>
<dbReference type="InterPro" id="IPR026906">
    <property type="entry name" value="LRR_5"/>
</dbReference>
<keyword evidence="3" id="KW-0472">Membrane</keyword>
<keyword evidence="3" id="KW-1133">Transmembrane helix</keyword>
<feature type="chain" id="PRO_5045156744" evidence="4">
    <location>
        <begin position="24"/>
        <end position="492"/>
    </location>
</feature>
<feature type="signal peptide" evidence="4">
    <location>
        <begin position="1"/>
        <end position="23"/>
    </location>
</feature>
<gene>
    <name evidence="6" type="primary">LOC108007355</name>
</gene>
<dbReference type="RefSeq" id="XP_016926498.3">
    <property type="nucleotide sequence ID" value="XM_017071009.4"/>
</dbReference>
<keyword evidence="2" id="KW-0677">Repeat</keyword>
<proteinExistence type="predicted"/>
<reference evidence="6" key="2">
    <citation type="submission" date="2025-08" db="UniProtKB">
        <authorList>
            <consortium name="RefSeq"/>
        </authorList>
    </citation>
    <scope>IDENTIFICATION</scope>
</reference>
<keyword evidence="3" id="KW-0812">Transmembrane</keyword>
<dbReference type="GeneID" id="108007355"/>
<dbReference type="Gene3D" id="3.80.10.10">
    <property type="entry name" value="Ribonuclease Inhibitor"/>
    <property type="match status" value="3"/>
</dbReference>
<evidence type="ECO:0000256" key="1">
    <source>
        <dbReference type="ARBA" id="ARBA00022614"/>
    </source>
</evidence>
<evidence type="ECO:0000313" key="5">
    <source>
        <dbReference type="Proteomes" id="UP001652628"/>
    </source>
</evidence>
<evidence type="ECO:0000256" key="2">
    <source>
        <dbReference type="ARBA" id="ARBA00022737"/>
    </source>
</evidence>
<dbReference type="InterPro" id="IPR003591">
    <property type="entry name" value="Leu-rich_rpt_typical-subtyp"/>
</dbReference>
<evidence type="ECO:0000313" key="6">
    <source>
        <dbReference type="RefSeq" id="XP_016926498.3"/>
    </source>
</evidence>
<dbReference type="SUPFAM" id="SSF52058">
    <property type="entry name" value="L domain-like"/>
    <property type="match status" value="1"/>
</dbReference>
<dbReference type="InterPro" id="IPR050333">
    <property type="entry name" value="SLRP"/>
</dbReference>